<proteinExistence type="predicted"/>
<evidence type="ECO:0000313" key="1">
    <source>
        <dbReference type="EMBL" id="KAI3709031.1"/>
    </source>
</evidence>
<gene>
    <name evidence="1" type="ORF">L2E82_38739</name>
</gene>
<reference evidence="2" key="1">
    <citation type="journal article" date="2022" name="Mol. Ecol. Resour.">
        <title>The genomes of chicory, endive, great burdock and yacon provide insights into Asteraceae palaeo-polyploidization history and plant inulin production.</title>
        <authorList>
            <person name="Fan W."/>
            <person name="Wang S."/>
            <person name="Wang H."/>
            <person name="Wang A."/>
            <person name="Jiang F."/>
            <person name="Liu H."/>
            <person name="Zhao H."/>
            <person name="Xu D."/>
            <person name="Zhang Y."/>
        </authorList>
    </citation>
    <scope>NUCLEOTIDE SEQUENCE [LARGE SCALE GENOMIC DNA]</scope>
    <source>
        <strain evidence="2">cv. Punajuju</strain>
    </source>
</reference>
<evidence type="ECO:0000313" key="2">
    <source>
        <dbReference type="Proteomes" id="UP001055811"/>
    </source>
</evidence>
<comment type="caution">
    <text evidence="1">The sequence shown here is derived from an EMBL/GenBank/DDBJ whole genome shotgun (WGS) entry which is preliminary data.</text>
</comment>
<keyword evidence="2" id="KW-1185">Reference proteome</keyword>
<protein>
    <submittedName>
        <fullName evidence="1">Uncharacterized protein</fullName>
    </submittedName>
</protein>
<name>A0ACB9AHP8_CICIN</name>
<organism evidence="1 2">
    <name type="scientific">Cichorium intybus</name>
    <name type="common">Chicory</name>
    <dbReference type="NCBI Taxonomy" id="13427"/>
    <lineage>
        <taxon>Eukaryota</taxon>
        <taxon>Viridiplantae</taxon>
        <taxon>Streptophyta</taxon>
        <taxon>Embryophyta</taxon>
        <taxon>Tracheophyta</taxon>
        <taxon>Spermatophyta</taxon>
        <taxon>Magnoliopsida</taxon>
        <taxon>eudicotyledons</taxon>
        <taxon>Gunneridae</taxon>
        <taxon>Pentapetalae</taxon>
        <taxon>asterids</taxon>
        <taxon>campanulids</taxon>
        <taxon>Asterales</taxon>
        <taxon>Asteraceae</taxon>
        <taxon>Cichorioideae</taxon>
        <taxon>Cichorieae</taxon>
        <taxon>Cichoriinae</taxon>
        <taxon>Cichorium</taxon>
    </lineage>
</organism>
<reference evidence="1 2" key="2">
    <citation type="journal article" date="2022" name="Mol. Ecol. Resour.">
        <title>The genomes of chicory, endive, great burdock and yacon provide insights into Asteraceae paleo-polyploidization history and plant inulin production.</title>
        <authorList>
            <person name="Fan W."/>
            <person name="Wang S."/>
            <person name="Wang H."/>
            <person name="Wang A."/>
            <person name="Jiang F."/>
            <person name="Liu H."/>
            <person name="Zhao H."/>
            <person name="Xu D."/>
            <person name="Zhang Y."/>
        </authorList>
    </citation>
    <scope>NUCLEOTIDE SEQUENCE [LARGE SCALE GENOMIC DNA]</scope>
    <source>
        <strain evidence="2">cv. Punajuju</strain>
        <tissue evidence="1">Leaves</tissue>
    </source>
</reference>
<dbReference type="EMBL" id="CM042015">
    <property type="protein sequence ID" value="KAI3709031.1"/>
    <property type="molecule type" value="Genomic_DNA"/>
</dbReference>
<accession>A0ACB9AHP8</accession>
<dbReference type="Proteomes" id="UP001055811">
    <property type="component" value="Linkage Group LG07"/>
</dbReference>
<sequence>MDSSIRAGIFAFTVVTGPRFRTSTVLAVSCTGECNFFKEWFAWIFLNRACWGCLFTLLHLIINIDWCLILGLTNGSNNPCPRFRTYKELLQLVRRIDEEGNEVSVGDMIELEYQLNHALMHTRSTKVFFIYSTFPLGRKGNLQRKKQLKMQIFEKATINLIMPWMRAFPSGNLSALVFIFSVGEWAFNESRT</sequence>